<keyword evidence="2" id="KW-0732">Signal</keyword>
<dbReference type="EMBL" id="CP010836">
    <property type="protein sequence ID" value="AJP74193.1"/>
    <property type="molecule type" value="Genomic_DNA"/>
</dbReference>
<reference evidence="5 6" key="1">
    <citation type="journal article" date="2015" name="Int. J. Syst. Evol. Microbiol.">
        <title>Sphingomonas hengshuiensis sp. nov., isolated from lake wetland.</title>
        <authorList>
            <person name="Wei S."/>
            <person name="Wang T."/>
            <person name="Liu H."/>
            <person name="Zhang C."/>
            <person name="Guo J."/>
            <person name="Wang Q."/>
            <person name="Liang K."/>
            <person name="Zhang Z."/>
        </authorList>
    </citation>
    <scope>NUCLEOTIDE SEQUENCE [LARGE SCALE GENOMIC DNA]</scope>
    <source>
        <strain evidence="5 6">WHSC-8</strain>
    </source>
</reference>
<accession>A0A7U5HVE3</accession>
<gene>
    <name evidence="5" type="ORF">TS85_02015</name>
</gene>
<organism evidence="5 6">
    <name type="scientific">Sphingomonas hengshuiensis</name>
    <dbReference type="NCBI Taxonomy" id="1609977"/>
    <lineage>
        <taxon>Bacteria</taxon>
        <taxon>Pseudomonadati</taxon>
        <taxon>Pseudomonadota</taxon>
        <taxon>Alphaproteobacteria</taxon>
        <taxon>Sphingomonadales</taxon>
        <taxon>Sphingomonadaceae</taxon>
        <taxon>Sphingomonas</taxon>
    </lineage>
</organism>
<protein>
    <submittedName>
        <fullName evidence="5">Acetyl xylan esterase</fullName>
    </submittedName>
</protein>
<keyword evidence="3" id="KW-0378">Hydrolase</keyword>
<dbReference type="InterPro" id="IPR029058">
    <property type="entry name" value="AB_hydrolase_fold"/>
</dbReference>
<evidence type="ECO:0000256" key="1">
    <source>
        <dbReference type="ARBA" id="ARBA00022487"/>
    </source>
</evidence>
<dbReference type="Gene3D" id="3.40.50.1820">
    <property type="entry name" value="alpha/beta hydrolase"/>
    <property type="match status" value="1"/>
</dbReference>
<feature type="domain" description="4-O-methyl-glucuronoyl methylesterase-like" evidence="4">
    <location>
        <begin position="259"/>
        <end position="417"/>
    </location>
</feature>
<dbReference type="SUPFAM" id="SSF53474">
    <property type="entry name" value="alpha/beta-Hydrolases"/>
    <property type="match status" value="1"/>
</dbReference>
<keyword evidence="1" id="KW-0719">Serine esterase</keyword>
<name>A0A7U5HVE3_9SPHN</name>
<keyword evidence="6" id="KW-1185">Reference proteome</keyword>
<evidence type="ECO:0000256" key="2">
    <source>
        <dbReference type="ARBA" id="ARBA00022729"/>
    </source>
</evidence>
<evidence type="ECO:0000256" key="3">
    <source>
        <dbReference type="ARBA" id="ARBA00022801"/>
    </source>
</evidence>
<evidence type="ECO:0000259" key="4">
    <source>
        <dbReference type="Pfam" id="PF22244"/>
    </source>
</evidence>
<reference evidence="5 6" key="2">
    <citation type="submission" date="2015-02" db="EMBL/GenBank/DDBJ databases">
        <title>The complete genome of Sphingomonas hengshuiensis sp. WHSC-8 isolated from soil of Hengshui Lake.</title>
        <authorList>
            <person name="Wei S."/>
            <person name="Guo J."/>
            <person name="Su C."/>
            <person name="Wu R."/>
            <person name="Zhang Z."/>
            <person name="Liang K."/>
            <person name="Li H."/>
            <person name="Wang T."/>
            <person name="Liu H."/>
            <person name="Zhang C."/>
            <person name="Li Z."/>
            <person name="Wang Q."/>
            <person name="Meng J."/>
        </authorList>
    </citation>
    <scope>NUCLEOTIDE SEQUENCE [LARGE SCALE GENOMIC DNA]</scope>
    <source>
        <strain evidence="5 6">WHSC-8</strain>
    </source>
</reference>
<sequence>MTSDQAQAQMMAQLGIQAMIPGPSGDENAPNHANYDEALANPFPTLPDPLTTNAGRKVTTADQWWKLRRPEIVEGFEREVYGRVPATAPRIRWTVTATDRERIGFTPVIARRVIGHADNAAAPGITVDIRMVVVTPANAKGPVPLLILFGRDDFPAPSQPTRTEFERIDAAIKKALVAQDPGLAAIFAAHPAYPLAQEPPFRFPERDARGDLPRTDQLIAAGWGYALLDPGTIQPDSGEGLTEGVIGLSTRGQPRKPDDWGVLRAWGWGASRALDYLATDPTIDAARIGVEGVSRYGKAALVAAAFDERFAVVLVGSSGKGGATLLRRNFGEAVASLTGGEHYWMAGNFLKYGAAKADTLRNAGDLPVDSHELIALVAPRAVFLSYGIPEQGDARWLDQRGSFMAAMAAGPVFELLGVKDLGVGYDYRAAVLPPVNSGLLDGRLAWRQHDGGHTDQPNMRYFIPWADRQLGR</sequence>
<dbReference type="Pfam" id="PF22244">
    <property type="entry name" value="GCE_fung"/>
    <property type="match status" value="1"/>
</dbReference>
<dbReference type="KEGG" id="sphi:TS85_02015"/>
<proteinExistence type="predicted"/>
<dbReference type="GO" id="GO:0052689">
    <property type="term" value="F:carboxylic ester hydrolase activity"/>
    <property type="evidence" value="ECO:0007669"/>
    <property type="project" value="UniProtKB-KW"/>
</dbReference>
<evidence type="ECO:0000313" key="5">
    <source>
        <dbReference type="EMBL" id="AJP74193.1"/>
    </source>
</evidence>
<evidence type="ECO:0000313" key="6">
    <source>
        <dbReference type="Proteomes" id="UP000032300"/>
    </source>
</evidence>
<dbReference type="OrthoDB" id="217645at2"/>
<dbReference type="InterPro" id="IPR054579">
    <property type="entry name" value="GCE-like_dom"/>
</dbReference>
<dbReference type="AlphaFoldDB" id="A0A7U5HVE3"/>
<dbReference type="Proteomes" id="UP000032300">
    <property type="component" value="Chromosome"/>
</dbReference>